<gene>
    <name evidence="1" type="ORF">J2S15_003261</name>
</gene>
<reference evidence="1 2" key="1">
    <citation type="submission" date="2023-07" db="EMBL/GenBank/DDBJ databases">
        <title>Genomic Encyclopedia of Type Strains, Phase IV (KMG-IV): sequencing the most valuable type-strain genomes for metagenomic binning, comparative biology and taxonomic classification.</title>
        <authorList>
            <person name="Goeker M."/>
        </authorList>
    </citation>
    <scope>NUCLEOTIDE SEQUENCE [LARGE SCALE GENOMIC DNA]</scope>
    <source>
        <strain evidence="1 2">DSM 16784</strain>
    </source>
</reference>
<evidence type="ECO:0000313" key="2">
    <source>
        <dbReference type="Proteomes" id="UP001230220"/>
    </source>
</evidence>
<dbReference type="RefSeq" id="WP_307410189.1">
    <property type="nucleotide sequence ID" value="NZ_JAUSUR010000007.1"/>
</dbReference>
<proteinExistence type="predicted"/>
<keyword evidence="2" id="KW-1185">Reference proteome</keyword>
<protein>
    <submittedName>
        <fullName evidence="1">Trp operon repressor</fullName>
    </submittedName>
</protein>
<sequence>MENINYEFLRKIHEGIDEKCHIAITKNWDPSNDFVIFPDKSYFYDQVFNEDEFYAHVDGILSREEDDAYFSINSFRGRKKIEDDVWHLNAFALDFDYYKIKEYENYTAEQMYEVLKDKLPLPPTAVVDSGRGLYIIYTIKHCSRKMTGTYKSIYKTFCALFEEYGMDARAMNVTQIIRIPGTYNSKVQEEVRVLELHDTQYKIEEFYHLFPYTQEEVKVHKEKRAVKNRKRQKQIQLHFMENEEVFNHKQKKHALAIFDDFERLISLRNKAKIRDGYRETLIFLVRRYCRWYGASPEEEMKYARKYNDMFLVPLDEKELVHNTKPAGKKRRPGIKWIIEKMSKQGGGGITPEEQKHLRILRSKKLKDASYQKRKRKMQLLNITPKQKEILERRTRVIELKRDGRRNKYIADKLGLDKSMVTRDLQYIRTHAWQFKKELKEIMDELLSNLNTTIFTRYIRYDEQKRFTEWLESSEIMLN</sequence>
<dbReference type="Proteomes" id="UP001230220">
    <property type="component" value="Unassembled WGS sequence"/>
</dbReference>
<dbReference type="EMBL" id="JAUSUR010000007">
    <property type="protein sequence ID" value="MDQ0362507.1"/>
    <property type="molecule type" value="Genomic_DNA"/>
</dbReference>
<accession>A0ABU0E6H0</accession>
<evidence type="ECO:0000313" key="1">
    <source>
        <dbReference type="EMBL" id="MDQ0362507.1"/>
    </source>
</evidence>
<comment type="caution">
    <text evidence="1">The sequence shown here is derived from an EMBL/GenBank/DDBJ whole genome shotgun (WGS) entry which is preliminary data.</text>
</comment>
<name>A0ABU0E6H0_9FIRM</name>
<organism evidence="1 2">
    <name type="scientific">Breznakia pachnodae</name>
    <dbReference type="NCBI Taxonomy" id="265178"/>
    <lineage>
        <taxon>Bacteria</taxon>
        <taxon>Bacillati</taxon>
        <taxon>Bacillota</taxon>
        <taxon>Erysipelotrichia</taxon>
        <taxon>Erysipelotrichales</taxon>
        <taxon>Erysipelotrichaceae</taxon>
        <taxon>Breznakia</taxon>
    </lineage>
</organism>